<organism evidence="2 3">
    <name type="scientific">Senna tora</name>
    <dbReference type="NCBI Taxonomy" id="362788"/>
    <lineage>
        <taxon>Eukaryota</taxon>
        <taxon>Viridiplantae</taxon>
        <taxon>Streptophyta</taxon>
        <taxon>Embryophyta</taxon>
        <taxon>Tracheophyta</taxon>
        <taxon>Spermatophyta</taxon>
        <taxon>Magnoliopsida</taxon>
        <taxon>eudicotyledons</taxon>
        <taxon>Gunneridae</taxon>
        <taxon>Pentapetalae</taxon>
        <taxon>rosids</taxon>
        <taxon>fabids</taxon>
        <taxon>Fabales</taxon>
        <taxon>Fabaceae</taxon>
        <taxon>Caesalpinioideae</taxon>
        <taxon>Cassia clade</taxon>
        <taxon>Senna</taxon>
    </lineage>
</organism>
<dbReference type="Proteomes" id="UP000634136">
    <property type="component" value="Unassembled WGS sequence"/>
</dbReference>
<evidence type="ECO:0000313" key="3">
    <source>
        <dbReference type="Proteomes" id="UP000634136"/>
    </source>
</evidence>
<name>A0A834WNG4_9FABA</name>
<evidence type="ECO:0000256" key="1">
    <source>
        <dbReference type="SAM" id="MobiDB-lite"/>
    </source>
</evidence>
<feature type="region of interest" description="Disordered" evidence="1">
    <location>
        <begin position="1"/>
        <end position="21"/>
    </location>
</feature>
<dbReference type="EMBL" id="JAAIUW010000006">
    <property type="protein sequence ID" value="KAF7825771.1"/>
    <property type="molecule type" value="Genomic_DNA"/>
</dbReference>
<keyword evidence="3" id="KW-1185">Reference proteome</keyword>
<protein>
    <submittedName>
        <fullName evidence="2">Uncharacterized protein</fullName>
    </submittedName>
</protein>
<accession>A0A834WNG4</accession>
<comment type="caution">
    <text evidence="2">The sequence shown here is derived from an EMBL/GenBank/DDBJ whole genome shotgun (WGS) entry which is preliminary data.</text>
</comment>
<dbReference type="AlphaFoldDB" id="A0A834WNG4"/>
<gene>
    <name evidence="2" type="ORF">G2W53_016935</name>
</gene>
<proteinExistence type="predicted"/>
<reference evidence="2" key="1">
    <citation type="submission" date="2020-09" db="EMBL/GenBank/DDBJ databases">
        <title>Genome-Enabled Discovery of Anthraquinone Biosynthesis in Senna tora.</title>
        <authorList>
            <person name="Kang S.-H."/>
            <person name="Pandey R.P."/>
            <person name="Lee C.-M."/>
            <person name="Sim J.-S."/>
            <person name="Jeong J.-T."/>
            <person name="Choi B.-S."/>
            <person name="Jung M."/>
            <person name="Ginzburg D."/>
            <person name="Zhao K."/>
            <person name="Won S.Y."/>
            <person name="Oh T.-J."/>
            <person name="Yu Y."/>
            <person name="Kim N.-H."/>
            <person name="Lee O.R."/>
            <person name="Lee T.-H."/>
            <person name="Bashyal P."/>
            <person name="Kim T.-S."/>
            <person name="Lee W.-H."/>
            <person name="Kawkins C."/>
            <person name="Kim C.-K."/>
            <person name="Kim J.S."/>
            <person name="Ahn B.O."/>
            <person name="Rhee S.Y."/>
            <person name="Sohng J.K."/>
        </authorList>
    </citation>
    <scope>NUCLEOTIDE SEQUENCE</scope>
    <source>
        <tissue evidence="2">Leaf</tissue>
    </source>
</reference>
<evidence type="ECO:0000313" key="2">
    <source>
        <dbReference type="EMBL" id="KAF7825771.1"/>
    </source>
</evidence>
<sequence>MDTSNFSKPSSSSSSSCPAHYYSQRSHSLPLLTHEEQPTCRYRERNKSKRTKLASLDSTRTLRYAFMADICCQMLGFMPEVVFVMACEIDVLLIYGNLPVHIGKQSRMRFFKRQNFASLMER</sequence>